<dbReference type="InterPro" id="IPR007016">
    <property type="entry name" value="O-antigen_ligase-rel_domated"/>
</dbReference>
<feature type="transmembrane region" description="Helical" evidence="5">
    <location>
        <begin position="334"/>
        <end position="357"/>
    </location>
</feature>
<evidence type="ECO:0000259" key="6">
    <source>
        <dbReference type="Pfam" id="PF04932"/>
    </source>
</evidence>
<feature type="transmembrane region" description="Helical" evidence="5">
    <location>
        <begin position="113"/>
        <end position="136"/>
    </location>
</feature>
<feature type="transmembrane region" description="Helical" evidence="5">
    <location>
        <begin position="84"/>
        <end position="101"/>
    </location>
</feature>
<sequence length="423" mass="48801">MVIKKKSFYAFLFAIVIFAQLYVESFRINTVLQISALSIYFNFEKFVLPIRLIKNILPVVILFFIGFAGFFFHDYSTFNFVKDIFHFIKPILGISIGYLFFSKSQNIAVFIKTIIFVSLFSAIIHLIVLLATGSIFTGSVEAIRSLSRDNFLELFAIFFLIYFRKFQGYLLFEKKIIHRLILGLLLLSCILYFSRTMLIVAFILYASVNGYTRLTVKSIKIIGVFLLCVGLMYAYLFSIKIDRRAEGLENFLFKIKNAPEELFVTKINRNDHKDLWDHWRGYEAKRALELMKKQPSSYVVGTGQGSLVNLKFKAPLTSDGSKGLKYISELHNGYIYIFYKTGIIGLVILLSFLFSIYNTINKKEWKNKMDAVFISAIGIIFLFSTLTITGIYNSRDIIIFILGALLFFLHKENVDLKIKDEAN</sequence>
<keyword evidence="7" id="KW-0436">Ligase</keyword>
<organism evidence="7 8">
    <name type="scientific">Flavobacterium qiangtangense</name>
    <dbReference type="NCBI Taxonomy" id="1442595"/>
    <lineage>
        <taxon>Bacteria</taxon>
        <taxon>Pseudomonadati</taxon>
        <taxon>Bacteroidota</taxon>
        <taxon>Flavobacteriia</taxon>
        <taxon>Flavobacteriales</taxon>
        <taxon>Flavobacteriaceae</taxon>
        <taxon>Flavobacterium</taxon>
    </lineage>
</organism>
<dbReference type="GO" id="GO:0016874">
    <property type="term" value="F:ligase activity"/>
    <property type="evidence" value="ECO:0007669"/>
    <property type="project" value="UniProtKB-KW"/>
</dbReference>
<keyword evidence="4 5" id="KW-0472">Membrane</keyword>
<keyword evidence="3 5" id="KW-1133">Transmembrane helix</keyword>
<evidence type="ECO:0000256" key="4">
    <source>
        <dbReference type="ARBA" id="ARBA00023136"/>
    </source>
</evidence>
<feature type="transmembrane region" description="Helical" evidence="5">
    <location>
        <begin position="151"/>
        <end position="172"/>
    </location>
</feature>
<reference evidence="8" key="1">
    <citation type="journal article" date="2019" name="Int. J. Syst. Evol. Microbiol.">
        <title>The Global Catalogue of Microorganisms (GCM) 10K type strain sequencing project: providing services to taxonomists for standard genome sequencing and annotation.</title>
        <authorList>
            <consortium name="The Broad Institute Genomics Platform"/>
            <consortium name="The Broad Institute Genome Sequencing Center for Infectious Disease"/>
            <person name="Wu L."/>
            <person name="Ma J."/>
        </authorList>
    </citation>
    <scope>NUCLEOTIDE SEQUENCE [LARGE SCALE GENOMIC DNA]</scope>
    <source>
        <strain evidence="8">CCUG 49679</strain>
    </source>
</reference>
<protein>
    <submittedName>
        <fullName evidence="7">O-antigen ligase family protein</fullName>
    </submittedName>
</protein>
<evidence type="ECO:0000313" key="7">
    <source>
        <dbReference type="EMBL" id="MFC6097408.1"/>
    </source>
</evidence>
<comment type="subcellular location">
    <subcellularLocation>
        <location evidence="1">Membrane</location>
        <topology evidence="1">Multi-pass membrane protein</topology>
    </subcellularLocation>
</comment>
<evidence type="ECO:0000313" key="8">
    <source>
        <dbReference type="Proteomes" id="UP001596287"/>
    </source>
</evidence>
<feature type="transmembrane region" description="Helical" evidence="5">
    <location>
        <begin position="184"/>
        <end position="206"/>
    </location>
</feature>
<keyword evidence="8" id="KW-1185">Reference proteome</keyword>
<dbReference type="EMBL" id="JBHSQB010000009">
    <property type="protein sequence ID" value="MFC6097408.1"/>
    <property type="molecule type" value="Genomic_DNA"/>
</dbReference>
<gene>
    <name evidence="7" type="ORF">ACFPVY_12205</name>
</gene>
<dbReference type="Pfam" id="PF04932">
    <property type="entry name" value="Wzy_C"/>
    <property type="match status" value="1"/>
</dbReference>
<proteinExistence type="predicted"/>
<feature type="transmembrane region" description="Helical" evidence="5">
    <location>
        <begin position="7"/>
        <end position="23"/>
    </location>
</feature>
<name>A0ABW1PP40_9FLAO</name>
<evidence type="ECO:0000256" key="2">
    <source>
        <dbReference type="ARBA" id="ARBA00022692"/>
    </source>
</evidence>
<feature type="transmembrane region" description="Helical" evidence="5">
    <location>
        <begin position="218"/>
        <end position="236"/>
    </location>
</feature>
<evidence type="ECO:0000256" key="5">
    <source>
        <dbReference type="SAM" id="Phobius"/>
    </source>
</evidence>
<keyword evidence="2 5" id="KW-0812">Transmembrane</keyword>
<feature type="transmembrane region" description="Helical" evidence="5">
    <location>
        <begin position="369"/>
        <end position="386"/>
    </location>
</feature>
<feature type="transmembrane region" description="Helical" evidence="5">
    <location>
        <begin position="55"/>
        <end position="72"/>
    </location>
</feature>
<evidence type="ECO:0000256" key="3">
    <source>
        <dbReference type="ARBA" id="ARBA00022989"/>
    </source>
</evidence>
<accession>A0ABW1PP40</accession>
<dbReference type="Proteomes" id="UP001596287">
    <property type="component" value="Unassembled WGS sequence"/>
</dbReference>
<feature type="domain" description="O-antigen ligase-related" evidence="6">
    <location>
        <begin position="181"/>
        <end position="350"/>
    </location>
</feature>
<evidence type="ECO:0000256" key="1">
    <source>
        <dbReference type="ARBA" id="ARBA00004141"/>
    </source>
</evidence>
<comment type="caution">
    <text evidence="7">The sequence shown here is derived from an EMBL/GenBank/DDBJ whole genome shotgun (WGS) entry which is preliminary data.</text>
</comment>